<evidence type="ECO:0000313" key="3">
    <source>
        <dbReference type="Proteomes" id="UP000030689"/>
    </source>
</evidence>
<sequence length="552" mass="62678">MLRQLPPTLTADQTPDWLPVGWIAHSTVLKRGRQTRTYTHLRTGKKLYTKDQVLEYIIMDKIREKRQSGIERKKANLKALQDQEIARERPSWPPDNWKADLRTGSYVGNPYTIHENMSTSFKPHSKEEVPHYQKNTMESEASSEETGINYITYDTDEEDYSENEYNEDRCSRENVENLSNMTTSTPLRLLPERLQKLESRAITQCLLEDEDMSSDNEEKHLDVETSKEENAFEETQVVSHLVESFEEESLHDVVVESVEKTREIPGWTGSFSIEINLECEDSFLEKDWNESRTEKIGTRNIEIRDQQSDLMHVSASSKVVEVTQESGDKTEEPLKAQATQEETADDSRTSVFFPYREAPSHSVLVFDNSNARSSADDLNNGIELGLNPCADIPQEKNTSGSKKRKKSPKPCSSKNVKKKDSKAQTDKGRKGKRTQGEKGSWSVKMEKKLVDWPEPCPNFPFEPITSSFPIEDDSVIRRYIEQHFTAAGSPDSNLPLPDFGLPSFSNIKISLNEEPESKKKKSPDPPCVQVASSSLPSCRSMSATMQQPVAGN</sequence>
<dbReference type="PANTHER" id="PTHR34067:SF20">
    <property type="entry name" value="OS08G0206700 PROTEIN"/>
    <property type="match status" value="1"/>
</dbReference>
<evidence type="ECO:0008006" key="4">
    <source>
        <dbReference type="Google" id="ProtNLM"/>
    </source>
</evidence>
<gene>
    <name evidence="2" type="ORF">EUTSA_v10023394mg</name>
</gene>
<keyword evidence="3" id="KW-1185">Reference proteome</keyword>
<reference evidence="2 3" key="1">
    <citation type="journal article" date="2013" name="Front. Plant Sci.">
        <title>The Reference Genome of the Halophytic Plant Eutrema salsugineum.</title>
        <authorList>
            <person name="Yang R."/>
            <person name="Jarvis D.E."/>
            <person name="Chen H."/>
            <person name="Beilstein M.A."/>
            <person name="Grimwood J."/>
            <person name="Jenkins J."/>
            <person name="Shu S."/>
            <person name="Prochnik S."/>
            <person name="Xin M."/>
            <person name="Ma C."/>
            <person name="Schmutz J."/>
            <person name="Wing R.A."/>
            <person name="Mitchell-Olds T."/>
            <person name="Schumaker K.S."/>
            <person name="Wang X."/>
        </authorList>
    </citation>
    <scope>NUCLEOTIDE SEQUENCE [LARGE SCALE GENOMIC DNA]</scope>
</reference>
<evidence type="ECO:0000313" key="2">
    <source>
        <dbReference type="EMBL" id="ESQ29050.1"/>
    </source>
</evidence>
<feature type="region of interest" description="Disordered" evidence="1">
    <location>
        <begin position="317"/>
        <end position="349"/>
    </location>
</feature>
<dbReference type="GO" id="GO:0003908">
    <property type="term" value="F:methylated-DNA-[protein]-cysteine S-methyltransferase activity"/>
    <property type="evidence" value="ECO:0007669"/>
    <property type="project" value="EnsemblPlants"/>
</dbReference>
<dbReference type="OMA" id="VGWIAHS"/>
<dbReference type="Proteomes" id="UP000030689">
    <property type="component" value="Unassembled WGS sequence"/>
</dbReference>
<dbReference type="Gramene" id="ESQ29050">
    <property type="protein sequence ID" value="ESQ29050"/>
    <property type="gene ID" value="EUTSA_v10023394mg"/>
</dbReference>
<feature type="region of interest" description="Disordered" evidence="1">
    <location>
        <begin position="385"/>
        <end position="442"/>
    </location>
</feature>
<feature type="region of interest" description="Disordered" evidence="1">
    <location>
        <begin position="510"/>
        <end position="552"/>
    </location>
</feature>
<proteinExistence type="predicted"/>
<dbReference type="OrthoDB" id="10072024at2759"/>
<dbReference type="InterPro" id="IPR038945">
    <property type="entry name" value="MBD13-like"/>
</dbReference>
<protein>
    <recommendedName>
        <fullName evidence="4">MBD domain-containing protein</fullName>
    </recommendedName>
</protein>
<name>V4JUM1_EUTSA</name>
<dbReference type="STRING" id="72664.V4JUM1"/>
<organism evidence="2 3">
    <name type="scientific">Eutrema salsugineum</name>
    <name type="common">Saltwater cress</name>
    <name type="synonym">Sisymbrium salsugineum</name>
    <dbReference type="NCBI Taxonomy" id="72664"/>
    <lineage>
        <taxon>Eukaryota</taxon>
        <taxon>Viridiplantae</taxon>
        <taxon>Streptophyta</taxon>
        <taxon>Embryophyta</taxon>
        <taxon>Tracheophyta</taxon>
        <taxon>Spermatophyta</taxon>
        <taxon>Magnoliopsida</taxon>
        <taxon>eudicotyledons</taxon>
        <taxon>Gunneridae</taxon>
        <taxon>Pentapetalae</taxon>
        <taxon>rosids</taxon>
        <taxon>malvids</taxon>
        <taxon>Brassicales</taxon>
        <taxon>Brassicaceae</taxon>
        <taxon>Eutremeae</taxon>
        <taxon>Eutrema</taxon>
    </lineage>
</organism>
<dbReference type="AlphaFoldDB" id="V4JUM1"/>
<dbReference type="EMBL" id="KI517881">
    <property type="protein sequence ID" value="ESQ29050.1"/>
    <property type="molecule type" value="Genomic_DNA"/>
</dbReference>
<evidence type="ECO:0000256" key="1">
    <source>
        <dbReference type="SAM" id="MobiDB-lite"/>
    </source>
</evidence>
<accession>V4JUM1</accession>
<dbReference type="eggNOG" id="ENOG502R877">
    <property type="taxonomic scope" value="Eukaryota"/>
</dbReference>
<dbReference type="KEGG" id="eus:EUTSA_v10023394mg"/>
<feature type="compositionally biased region" description="Polar residues" evidence="1">
    <location>
        <begin position="530"/>
        <end position="552"/>
    </location>
</feature>
<dbReference type="PANTHER" id="PTHR34067">
    <property type="entry name" value="OS04G0193200 PROTEIN"/>
    <property type="match status" value="1"/>
</dbReference>